<sequence length="792" mass="89267" precursor="true">MFKGISRRDLLKLMATATVYAGSGAAVASAAEEEELITHATHFGPLEAYVKGGKFYKLRPHPMVGKTTEMLDSLVEYVNTPNRIKNPCVRKSFLEGRNEPHRRGAEEFVDVSWETALDLVAAKLEDAKRFGGSESIFRSSFAGWATSGTINRPNILQGRFLGLFGGFTDTVGDYSAGAARQIIPHIMGGLEIYSRKTAYEVIRSNTKTIVLWGMDPLKNFRIDYGVYDHKKTDWYYDLKHAGINFVCIDPVYNDTARELGAEWTPIRPSTDTAMILGICGYLYKTGKYSKKFINKYTVGFDMFKDYITGKTDGIEKTPEWAERICGVSASKIVSLTELMLKDDTLISTLYGAQRHEYGEQFHWCLVVMACMLGHIGTPGGGIHLGAGWLASSGEKMPRRLSQGRNPARAVIPASRLGEMLLNPGRTIDFNGSKLTYPNINLIYCSGANALSHHQDTNQLLRGIRRIDTMITHEIYWNPWAKISDIVLLATTTFEKNDIGLSYEYNIRYIWAMKQVVKPLHNAKSDYWIYSQLAKKLGFEEEFTQGRSNMDWVRWSYESAKLDTPFEEFWEKGFLKFDKPEKDKEFVYLQDYIENPKNNPLFTPSGKIEIYSEKVASFGYKDCKGHPVWFEPKEWLGSTRAQKNKFHLLSIHSKHRLHSQLDNLPIKDLYKVNGREPVTLNPRDAEELGVKEGDNVEIFNLRGAIICGVVISENIMPKVARVDEGAWYAPENPGEIGTRCLNGNANVLTSSRPTSKLAQACAAHSCLVSIRKLDGEVKSNTAYDNPKIITSKL</sequence>
<evidence type="ECO:0000313" key="12">
    <source>
        <dbReference type="Proteomes" id="UP000002012"/>
    </source>
</evidence>
<reference evidence="11 12" key="1">
    <citation type="journal article" date="2010" name="Stand. Genomic Sci.">
        <title>Complete genome sequence of Denitrovibrio acetiphilus type strain (N2460).</title>
        <authorList>
            <person name="Kiss H."/>
            <person name="Lang E."/>
            <person name="Lapidus A."/>
            <person name="Copeland A."/>
            <person name="Nolan M."/>
            <person name="Glavina Del Rio T."/>
            <person name="Chen F."/>
            <person name="Lucas S."/>
            <person name="Tice H."/>
            <person name="Cheng J.F."/>
            <person name="Han C."/>
            <person name="Goodwin L."/>
            <person name="Pitluck S."/>
            <person name="Liolios K."/>
            <person name="Pati A."/>
            <person name="Ivanova N."/>
            <person name="Mavromatis K."/>
            <person name="Chen A."/>
            <person name="Palaniappan K."/>
            <person name="Land M."/>
            <person name="Hauser L."/>
            <person name="Chang Y.J."/>
            <person name="Jeffries C.D."/>
            <person name="Detter J.C."/>
            <person name="Brettin T."/>
            <person name="Spring S."/>
            <person name="Rohde M."/>
            <person name="Goker M."/>
            <person name="Woyke T."/>
            <person name="Bristow J."/>
            <person name="Eisen J.A."/>
            <person name="Markowitz V."/>
            <person name="Hugenholtz P."/>
            <person name="Kyrpides N.C."/>
            <person name="Klenk H.P."/>
        </authorList>
    </citation>
    <scope>NUCLEOTIDE SEQUENCE [LARGE SCALE GENOMIC DNA]</scope>
    <source>
        <strain evidence="12">DSM 12809 / NBRC 114555 / N2460</strain>
    </source>
</reference>
<comment type="cofactor">
    <cofactor evidence="1">
        <name>Mo-bis(molybdopterin guanine dinucleotide)</name>
        <dbReference type="ChEBI" id="CHEBI:60539"/>
    </cofactor>
</comment>
<dbReference type="eggNOG" id="COG0243">
    <property type="taxonomic scope" value="Bacteria"/>
</dbReference>
<dbReference type="Pfam" id="PF00384">
    <property type="entry name" value="Molybdopterin"/>
    <property type="match status" value="1"/>
</dbReference>
<feature type="domain" description="Molybdopterin oxidoreductase N-terminal" evidence="10">
    <location>
        <begin position="39"/>
        <end position="76"/>
    </location>
</feature>
<evidence type="ECO:0000259" key="8">
    <source>
        <dbReference type="Pfam" id="PF00384"/>
    </source>
</evidence>
<evidence type="ECO:0000256" key="6">
    <source>
        <dbReference type="ARBA" id="ARBA00023002"/>
    </source>
</evidence>
<dbReference type="InterPro" id="IPR041954">
    <property type="entry name" value="CT_DMSOR/BSOR/TMAOR"/>
</dbReference>
<dbReference type="PANTHER" id="PTHR43742">
    <property type="entry name" value="TRIMETHYLAMINE-N-OXIDE REDUCTASE"/>
    <property type="match status" value="1"/>
</dbReference>
<gene>
    <name evidence="11" type="ordered locus">Dacet_2616</name>
</gene>
<comment type="similarity">
    <text evidence="2">Belongs to the prokaryotic molybdopterin-containing oxidoreductase family.</text>
</comment>
<dbReference type="InterPro" id="IPR006656">
    <property type="entry name" value="Mopterin_OxRdtase"/>
</dbReference>
<dbReference type="OrthoDB" id="9759518at2"/>
<dbReference type="Gene3D" id="3.90.55.10">
    <property type="entry name" value="Dimethylsulfoxide Reductase, domain 3"/>
    <property type="match status" value="1"/>
</dbReference>
<dbReference type="Gene3D" id="3.40.228.10">
    <property type="entry name" value="Dimethylsulfoxide Reductase, domain 2"/>
    <property type="match status" value="1"/>
</dbReference>
<dbReference type="EC" id="1.7.2.3" evidence="11"/>
<evidence type="ECO:0000259" key="10">
    <source>
        <dbReference type="Pfam" id="PF18364"/>
    </source>
</evidence>
<dbReference type="KEGG" id="dap:Dacet_2616"/>
<dbReference type="Pfam" id="PF18364">
    <property type="entry name" value="Molybdopterin_N"/>
    <property type="match status" value="1"/>
</dbReference>
<dbReference type="GO" id="GO:0030151">
    <property type="term" value="F:molybdenum ion binding"/>
    <property type="evidence" value="ECO:0007669"/>
    <property type="project" value="TreeGrafter"/>
</dbReference>
<dbReference type="Gene3D" id="3.40.50.740">
    <property type="match status" value="1"/>
</dbReference>
<keyword evidence="3" id="KW-0500">Molybdenum</keyword>
<evidence type="ECO:0000256" key="5">
    <source>
        <dbReference type="ARBA" id="ARBA00022729"/>
    </source>
</evidence>
<dbReference type="GO" id="GO:0050626">
    <property type="term" value="F:trimethylamine-N-oxide reductase (cytochrome c) activity"/>
    <property type="evidence" value="ECO:0007669"/>
    <property type="project" value="UniProtKB-EC"/>
</dbReference>
<dbReference type="GO" id="GO:0009061">
    <property type="term" value="P:anaerobic respiration"/>
    <property type="evidence" value="ECO:0007669"/>
    <property type="project" value="TreeGrafter"/>
</dbReference>
<dbReference type="GO" id="GO:0009055">
    <property type="term" value="F:electron transfer activity"/>
    <property type="evidence" value="ECO:0007669"/>
    <property type="project" value="TreeGrafter"/>
</dbReference>
<accession>D4H518</accession>
<dbReference type="Proteomes" id="UP000002012">
    <property type="component" value="Chromosome"/>
</dbReference>
<dbReference type="GO" id="GO:0030288">
    <property type="term" value="C:outer membrane-bounded periplasmic space"/>
    <property type="evidence" value="ECO:0007669"/>
    <property type="project" value="TreeGrafter"/>
</dbReference>
<proteinExistence type="inferred from homology"/>
<dbReference type="STRING" id="522772.Dacet_2616"/>
<feature type="chain" id="PRO_5003058360" evidence="7">
    <location>
        <begin position="31"/>
        <end position="792"/>
    </location>
</feature>
<keyword evidence="4" id="KW-0479">Metal-binding</keyword>
<dbReference type="SUPFAM" id="SSF50692">
    <property type="entry name" value="ADC-like"/>
    <property type="match status" value="1"/>
</dbReference>
<dbReference type="InterPro" id="IPR006657">
    <property type="entry name" value="MoPterin_dinucl-bd_dom"/>
</dbReference>
<protein>
    <submittedName>
        <fullName evidence="11">Trimethylamine-N-oxide reductase (Cytochrome c)</fullName>
        <ecNumber evidence="11">1.7.2.3</ecNumber>
    </submittedName>
</protein>
<feature type="domain" description="Molybdopterin dinucleotide-binding" evidence="9">
    <location>
        <begin position="645"/>
        <end position="765"/>
    </location>
</feature>
<evidence type="ECO:0000256" key="4">
    <source>
        <dbReference type="ARBA" id="ARBA00022723"/>
    </source>
</evidence>
<dbReference type="PANTHER" id="PTHR43742:SF10">
    <property type="entry name" value="TRIMETHYLAMINE-N-OXIDE REDUCTASE 2"/>
    <property type="match status" value="1"/>
</dbReference>
<dbReference type="InterPro" id="IPR050612">
    <property type="entry name" value="Prok_Mopterin_Oxidored"/>
</dbReference>
<dbReference type="GO" id="GO:0043546">
    <property type="term" value="F:molybdopterin cofactor binding"/>
    <property type="evidence" value="ECO:0007669"/>
    <property type="project" value="InterPro"/>
</dbReference>
<dbReference type="SUPFAM" id="SSF53706">
    <property type="entry name" value="Formate dehydrogenase/DMSO reductase, domains 1-3"/>
    <property type="match status" value="1"/>
</dbReference>
<organism evidence="11 12">
    <name type="scientific">Denitrovibrio acetiphilus (strain DSM 12809 / NBRC 114555 / N2460)</name>
    <dbReference type="NCBI Taxonomy" id="522772"/>
    <lineage>
        <taxon>Bacteria</taxon>
        <taxon>Pseudomonadati</taxon>
        <taxon>Deferribacterota</taxon>
        <taxon>Deferribacteres</taxon>
        <taxon>Deferribacterales</taxon>
        <taxon>Geovibrionaceae</taxon>
        <taxon>Denitrovibrio</taxon>
    </lineage>
</organism>
<dbReference type="AlphaFoldDB" id="D4H518"/>
<dbReference type="PaxDb" id="522772-Dacet_2616"/>
<dbReference type="FunCoup" id="D4H518">
    <property type="interactions" value="223"/>
</dbReference>
<evidence type="ECO:0000313" key="11">
    <source>
        <dbReference type="EMBL" id="ADD69374.1"/>
    </source>
</evidence>
<dbReference type="CDD" id="cd02793">
    <property type="entry name" value="MopB_CT_DMSOR-BSOR-TMAOR"/>
    <property type="match status" value="1"/>
</dbReference>
<dbReference type="Pfam" id="PF01568">
    <property type="entry name" value="Molydop_binding"/>
    <property type="match status" value="1"/>
</dbReference>
<keyword evidence="5 7" id="KW-0732">Signal</keyword>
<dbReference type="Gene3D" id="2.40.40.20">
    <property type="match status" value="1"/>
</dbReference>
<evidence type="ECO:0000256" key="2">
    <source>
        <dbReference type="ARBA" id="ARBA00010312"/>
    </source>
</evidence>
<dbReference type="EMBL" id="CP001968">
    <property type="protein sequence ID" value="ADD69374.1"/>
    <property type="molecule type" value="Genomic_DNA"/>
</dbReference>
<dbReference type="InParanoid" id="D4H518"/>
<feature type="domain" description="Molybdopterin oxidoreductase" evidence="8">
    <location>
        <begin position="83"/>
        <end position="535"/>
    </location>
</feature>
<dbReference type="InterPro" id="IPR009010">
    <property type="entry name" value="Asp_de-COase-like_dom_sf"/>
</dbReference>
<evidence type="ECO:0000256" key="7">
    <source>
        <dbReference type="SAM" id="SignalP"/>
    </source>
</evidence>
<feature type="signal peptide" evidence="7">
    <location>
        <begin position="1"/>
        <end position="30"/>
    </location>
</feature>
<keyword evidence="12" id="KW-1185">Reference proteome</keyword>
<dbReference type="InterPro" id="IPR041460">
    <property type="entry name" value="Molybdopterin_N"/>
</dbReference>
<dbReference type="HOGENOM" id="CLU_000422_13_3_0"/>
<evidence type="ECO:0000256" key="1">
    <source>
        <dbReference type="ARBA" id="ARBA00001942"/>
    </source>
</evidence>
<dbReference type="RefSeq" id="WP_013011871.1">
    <property type="nucleotide sequence ID" value="NC_013943.1"/>
</dbReference>
<evidence type="ECO:0000259" key="9">
    <source>
        <dbReference type="Pfam" id="PF01568"/>
    </source>
</evidence>
<dbReference type="PROSITE" id="PS51318">
    <property type="entry name" value="TAT"/>
    <property type="match status" value="1"/>
</dbReference>
<name>D4H518_DENA2</name>
<keyword evidence="6 11" id="KW-0560">Oxidoreductase</keyword>
<dbReference type="InterPro" id="IPR006311">
    <property type="entry name" value="TAT_signal"/>
</dbReference>
<evidence type="ECO:0000256" key="3">
    <source>
        <dbReference type="ARBA" id="ARBA00022505"/>
    </source>
</evidence>